<dbReference type="SUPFAM" id="SSF52980">
    <property type="entry name" value="Restriction endonuclease-like"/>
    <property type="match status" value="1"/>
</dbReference>
<evidence type="ECO:0000313" key="3">
    <source>
        <dbReference type="EMBL" id="GGQ90304.1"/>
    </source>
</evidence>
<dbReference type="PANTHER" id="PTHR35400:SF3">
    <property type="entry name" value="SLL1072 PROTEIN"/>
    <property type="match status" value="1"/>
</dbReference>
<evidence type="ECO:0000259" key="2">
    <source>
        <dbReference type="Pfam" id="PF05685"/>
    </source>
</evidence>
<organism evidence="3 4">
    <name type="scientific">Streptomyces aurantiogriseus</name>
    <dbReference type="NCBI Taxonomy" id="66870"/>
    <lineage>
        <taxon>Bacteria</taxon>
        <taxon>Bacillati</taxon>
        <taxon>Actinomycetota</taxon>
        <taxon>Actinomycetes</taxon>
        <taxon>Kitasatosporales</taxon>
        <taxon>Streptomycetaceae</taxon>
        <taxon>Streptomyces</taxon>
    </lineage>
</organism>
<name>A0A918BV54_9ACTN</name>
<dbReference type="InterPro" id="IPR011335">
    <property type="entry name" value="Restrct_endonuc-II-like"/>
</dbReference>
<feature type="region of interest" description="Disordered" evidence="1">
    <location>
        <begin position="191"/>
        <end position="211"/>
    </location>
</feature>
<dbReference type="RefSeq" id="WP_189931007.1">
    <property type="nucleotide sequence ID" value="NZ_BMSX01000001.1"/>
</dbReference>
<keyword evidence="4" id="KW-1185">Reference proteome</keyword>
<accession>A0A918BV54</accession>
<feature type="compositionally biased region" description="Acidic residues" evidence="1">
    <location>
        <begin position="198"/>
        <end position="211"/>
    </location>
</feature>
<evidence type="ECO:0000313" key="4">
    <source>
        <dbReference type="Proteomes" id="UP000658320"/>
    </source>
</evidence>
<comment type="caution">
    <text evidence="3">The sequence shown here is derived from an EMBL/GenBank/DDBJ whole genome shotgun (WGS) entry which is preliminary data.</text>
</comment>
<dbReference type="PANTHER" id="PTHR35400">
    <property type="entry name" value="SLR1083 PROTEIN"/>
    <property type="match status" value="1"/>
</dbReference>
<dbReference type="Pfam" id="PF05685">
    <property type="entry name" value="Uma2"/>
    <property type="match status" value="1"/>
</dbReference>
<dbReference type="InterPro" id="IPR008538">
    <property type="entry name" value="Uma2"/>
</dbReference>
<gene>
    <name evidence="3" type="ORF">GCM10010251_00510</name>
</gene>
<evidence type="ECO:0000256" key="1">
    <source>
        <dbReference type="SAM" id="MobiDB-lite"/>
    </source>
</evidence>
<protein>
    <recommendedName>
        <fullName evidence="2">Putative restriction endonuclease domain-containing protein</fullName>
    </recommendedName>
</protein>
<proteinExistence type="predicted"/>
<reference evidence="3" key="1">
    <citation type="journal article" date="2014" name="Int. J. Syst. Evol. Microbiol.">
        <title>Complete genome sequence of Corynebacterium casei LMG S-19264T (=DSM 44701T), isolated from a smear-ripened cheese.</title>
        <authorList>
            <consortium name="US DOE Joint Genome Institute (JGI-PGF)"/>
            <person name="Walter F."/>
            <person name="Albersmeier A."/>
            <person name="Kalinowski J."/>
            <person name="Ruckert C."/>
        </authorList>
    </citation>
    <scope>NUCLEOTIDE SEQUENCE</scope>
    <source>
        <strain evidence="3">JCM 4346</strain>
    </source>
</reference>
<dbReference type="Proteomes" id="UP000658320">
    <property type="component" value="Unassembled WGS sequence"/>
</dbReference>
<dbReference type="AlphaFoldDB" id="A0A918BV54"/>
<sequence length="211" mass="23346">MTLMAERPVMSGTKPRSGFEELLDLLDELRVPDGYKAEIIRGSIVVSPWSKGYYTRVMKLVCNQIEPHLPAGHIIERTPQLFVFPGVERAYGPDIHAAHERTYETSSNHLDGEGLSFVAELTSISTRDEDLTDKVETYGKAGVPLYLVLDMQEEQAIVYGSPSPKGYEVRFSKPFGEKLYIPDPFGCTLDTTGFQAPDAEDEVGSSGEPEA</sequence>
<dbReference type="InterPro" id="IPR012296">
    <property type="entry name" value="Nuclease_put_TT1808"/>
</dbReference>
<dbReference type="EMBL" id="BMSX01000001">
    <property type="protein sequence ID" value="GGQ90304.1"/>
    <property type="molecule type" value="Genomic_DNA"/>
</dbReference>
<feature type="domain" description="Putative restriction endonuclease" evidence="2">
    <location>
        <begin position="20"/>
        <end position="190"/>
    </location>
</feature>
<dbReference type="CDD" id="cd06260">
    <property type="entry name" value="DUF820-like"/>
    <property type="match status" value="1"/>
</dbReference>
<reference evidence="3" key="2">
    <citation type="submission" date="2020-09" db="EMBL/GenBank/DDBJ databases">
        <authorList>
            <person name="Sun Q."/>
            <person name="Ohkuma M."/>
        </authorList>
    </citation>
    <scope>NUCLEOTIDE SEQUENCE</scope>
    <source>
        <strain evidence="3">JCM 4346</strain>
    </source>
</reference>
<dbReference type="Gene3D" id="3.90.1570.10">
    <property type="entry name" value="tt1808, chain A"/>
    <property type="match status" value="1"/>
</dbReference>